<evidence type="ECO:0008006" key="4">
    <source>
        <dbReference type="Google" id="ProtNLM"/>
    </source>
</evidence>
<dbReference type="Pfam" id="PF13692">
    <property type="entry name" value="Glyco_trans_1_4"/>
    <property type="match status" value="1"/>
</dbReference>
<evidence type="ECO:0000313" key="2">
    <source>
        <dbReference type="EMBL" id="GMA87970.1"/>
    </source>
</evidence>
<name>A0ABQ6JMH7_9ACTN</name>
<evidence type="ECO:0000256" key="1">
    <source>
        <dbReference type="SAM" id="MobiDB-lite"/>
    </source>
</evidence>
<feature type="region of interest" description="Disordered" evidence="1">
    <location>
        <begin position="53"/>
        <end position="72"/>
    </location>
</feature>
<keyword evidence="3" id="KW-1185">Reference proteome</keyword>
<organism evidence="2 3">
    <name type="scientific">Angustibacter aerolatus</name>
    <dbReference type="NCBI Taxonomy" id="1162965"/>
    <lineage>
        <taxon>Bacteria</taxon>
        <taxon>Bacillati</taxon>
        <taxon>Actinomycetota</taxon>
        <taxon>Actinomycetes</taxon>
        <taxon>Kineosporiales</taxon>
        <taxon>Kineosporiaceae</taxon>
    </lineage>
</organism>
<dbReference type="SUPFAM" id="SSF53756">
    <property type="entry name" value="UDP-Glycosyltransferase/glycogen phosphorylase"/>
    <property type="match status" value="1"/>
</dbReference>
<reference evidence="3" key="1">
    <citation type="journal article" date="2019" name="Int. J. Syst. Evol. Microbiol.">
        <title>The Global Catalogue of Microorganisms (GCM) 10K type strain sequencing project: providing services to taxonomists for standard genome sequencing and annotation.</title>
        <authorList>
            <consortium name="The Broad Institute Genomics Platform"/>
            <consortium name="The Broad Institute Genome Sequencing Center for Infectious Disease"/>
            <person name="Wu L."/>
            <person name="Ma J."/>
        </authorList>
    </citation>
    <scope>NUCLEOTIDE SEQUENCE [LARGE SCALE GENOMIC DNA]</scope>
    <source>
        <strain evidence="3">NBRC 108730</strain>
    </source>
</reference>
<sequence>MRWLGSRSDVAGVLSATDVLVSASRDETFGMAVVEGLVAGLPAAYVECPALEEPAGPGRRRRPGARAWTTTTSRSRRWGGCWRSLADEAVARGLQRLPVDPALRSRYGAQPAADRVDAVYRSLTGG</sequence>
<evidence type="ECO:0000313" key="3">
    <source>
        <dbReference type="Proteomes" id="UP001157017"/>
    </source>
</evidence>
<proteinExistence type="predicted"/>
<accession>A0ABQ6JMH7</accession>
<comment type="caution">
    <text evidence="2">The sequence shown here is derived from an EMBL/GenBank/DDBJ whole genome shotgun (WGS) entry which is preliminary data.</text>
</comment>
<dbReference type="Proteomes" id="UP001157017">
    <property type="component" value="Unassembled WGS sequence"/>
</dbReference>
<dbReference type="Gene3D" id="3.40.50.2000">
    <property type="entry name" value="Glycogen Phosphorylase B"/>
    <property type="match status" value="1"/>
</dbReference>
<protein>
    <recommendedName>
        <fullName evidence="4">Glycosyl transferase family 1 domain-containing protein</fullName>
    </recommendedName>
</protein>
<gene>
    <name evidence="2" type="ORF">GCM10025868_32200</name>
</gene>
<dbReference type="EMBL" id="BSUZ01000001">
    <property type="protein sequence ID" value="GMA87970.1"/>
    <property type="molecule type" value="Genomic_DNA"/>
</dbReference>